<accession>A0A6C0F134</accession>
<dbReference type="EMBL" id="MN739013">
    <property type="protein sequence ID" value="QHT35104.1"/>
    <property type="molecule type" value="Genomic_DNA"/>
</dbReference>
<dbReference type="AlphaFoldDB" id="A0A6C0F134"/>
<dbReference type="InterPro" id="IPR013087">
    <property type="entry name" value="Znf_C2H2_type"/>
</dbReference>
<organism evidence="2">
    <name type="scientific">viral metagenome</name>
    <dbReference type="NCBI Taxonomy" id="1070528"/>
    <lineage>
        <taxon>unclassified sequences</taxon>
        <taxon>metagenomes</taxon>
        <taxon>organismal metagenomes</taxon>
    </lineage>
</organism>
<dbReference type="Gene3D" id="3.30.160.60">
    <property type="entry name" value="Classic Zinc Finger"/>
    <property type="match status" value="1"/>
</dbReference>
<reference evidence="2" key="1">
    <citation type="journal article" date="2020" name="Nature">
        <title>Giant virus diversity and host interactions through global metagenomics.</title>
        <authorList>
            <person name="Schulz F."/>
            <person name="Roux S."/>
            <person name="Paez-Espino D."/>
            <person name="Jungbluth S."/>
            <person name="Walsh D.A."/>
            <person name="Denef V.J."/>
            <person name="McMahon K.D."/>
            <person name="Konstantinidis K.T."/>
            <person name="Eloe-Fadrosh E.A."/>
            <person name="Kyrpides N.C."/>
            <person name="Woyke T."/>
        </authorList>
    </citation>
    <scope>NUCLEOTIDE SEQUENCE</scope>
    <source>
        <strain evidence="2">GVMAG-M-3300009180-1</strain>
    </source>
</reference>
<feature type="domain" description="C2H2-type" evidence="1">
    <location>
        <begin position="15"/>
        <end position="37"/>
    </location>
</feature>
<name>A0A6C0F134_9ZZZZ</name>
<dbReference type="PROSITE" id="PS00028">
    <property type="entry name" value="ZINC_FINGER_C2H2_1"/>
    <property type="match status" value="1"/>
</dbReference>
<protein>
    <recommendedName>
        <fullName evidence="1">C2H2-type domain-containing protein</fullName>
    </recommendedName>
</protein>
<dbReference type="SMART" id="SM00355">
    <property type="entry name" value="ZnF_C2H2"/>
    <property type="match status" value="2"/>
</dbReference>
<evidence type="ECO:0000259" key="1">
    <source>
        <dbReference type="PROSITE" id="PS00028"/>
    </source>
</evidence>
<proteinExistence type="predicted"/>
<sequence>MDNKKSQKIANLFECKKCDYRCSNRYDYNKHLLTRKHTMDKNDNEISQNIATSYQCDNCNSIYKHKSGLCKHRKTCNIKLNVCSPNDENNIMENLVRELMIQNQQQLLLHKETLQQNQELQKQVIELCKSGTHNTINTNTNCNNKAFNLNLFLNEQCKNAINLNEFMKNIEVSREDLMNTGQLGFVGGISKIIMDQLNGLGIHERPIHCTDLKRDVVYIKENNEWNKESDNVKLRSVIQEVSRKSMGTLIDWKKENPDYADGDSRFSQDCLSMQRNSIAGYERETLFPKVIRAINKEIVIDKHTES</sequence>
<evidence type="ECO:0000313" key="2">
    <source>
        <dbReference type="EMBL" id="QHT35104.1"/>
    </source>
</evidence>